<dbReference type="InterPro" id="IPR016035">
    <property type="entry name" value="Acyl_Trfase/lysoPLipase"/>
</dbReference>
<dbReference type="PROSITE" id="PS51635">
    <property type="entry name" value="PNPLA"/>
    <property type="match status" value="1"/>
</dbReference>
<keyword evidence="2" id="KW-0442">Lipid degradation</keyword>
<gene>
    <name evidence="4" type="ORF">AVDCRST_MAG67-2780</name>
</gene>
<feature type="short sequence motif" description="DGA/G" evidence="2">
    <location>
        <begin position="222"/>
        <end position="224"/>
    </location>
</feature>
<dbReference type="EMBL" id="CADCVQ010000117">
    <property type="protein sequence ID" value="CAA9511959.1"/>
    <property type="molecule type" value="Genomic_DNA"/>
</dbReference>
<dbReference type="AlphaFoldDB" id="A0A6J4T2J0"/>
<evidence type="ECO:0000313" key="4">
    <source>
        <dbReference type="EMBL" id="CAA9511959.1"/>
    </source>
</evidence>
<keyword evidence="1 2" id="KW-0443">Lipid metabolism</keyword>
<comment type="caution">
    <text evidence="2">Lacks conserved residue(s) required for the propagation of feature annotation.</text>
</comment>
<name>A0A6J4T2J0_9ACTN</name>
<evidence type="ECO:0000256" key="1">
    <source>
        <dbReference type="ARBA" id="ARBA00023098"/>
    </source>
</evidence>
<proteinExistence type="predicted"/>
<reference evidence="4" key="1">
    <citation type="submission" date="2020-02" db="EMBL/GenBank/DDBJ databases">
        <authorList>
            <person name="Meier V. D."/>
        </authorList>
    </citation>
    <scope>NUCLEOTIDE SEQUENCE</scope>
    <source>
        <strain evidence="4">AVDCRST_MAG67</strain>
    </source>
</reference>
<accession>A0A6J4T2J0</accession>
<dbReference type="GO" id="GO:0016787">
    <property type="term" value="F:hydrolase activity"/>
    <property type="evidence" value="ECO:0007669"/>
    <property type="project" value="UniProtKB-UniRule"/>
</dbReference>
<evidence type="ECO:0000256" key="2">
    <source>
        <dbReference type="PROSITE-ProRule" id="PRU01161"/>
    </source>
</evidence>
<feature type="short sequence motif" description="GXSXG" evidence="2">
    <location>
        <begin position="47"/>
        <end position="51"/>
    </location>
</feature>
<keyword evidence="2" id="KW-0378">Hydrolase</keyword>
<dbReference type="GO" id="GO:0016042">
    <property type="term" value="P:lipid catabolic process"/>
    <property type="evidence" value="ECO:0007669"/>
    <property type="project" value="UniProtKB-UniRule"/>
</dbReference>
<dbReference type="SUPFAM" id="SSF52151">
    <property type="entry name" value="FabD/lysophospholipase-like"/>
    <property type="match status" value="1"/>
</dbReference>
<dbReference type="InterPro" id="IPR002641">
    <property type="entry name" value="PNPLA_dom"/>
</dbReference>
<dbReference type="Pfam" id="PF01734">
    <property type="entry name" value="Patatin"/>
    <property type="match status" value="1"/>
</dbReference>
<sequence>MKDAFLTPDVLVLASGGTLGEAWMSGVLAGLEDATGHDFRTTESLVGTSAGSLVAAALVAGERPRRPRRQAALLGLPSGEQAGGVASETSTRLAAQLLPLPRSVVQSVAREAVRIAAVAATPLAPMALAAGSSGSSALRAALLGRTPGKDTSLEAMRDGIDRSGARWDGRLRVIAVDRGSGRRVVFGAPGAPEATVAAAVQASCSVPWIFAPVKIGDREYVDGGVWSNTNLDTAPAGRATRVLCLNPIMSLDIAMASAFGLLRAIAGSSAALETLALRSRGAKVRMIGPAHDIARVMGPNLMNAERREEVLAGGYAQGLEIGTGPG</sequence>
<evidence type="ECO:0000259" key="3">
    <source>
        <dbReference type="PROSITE" id="PS51635"/>
    </source>
</evidence>
<feature type="domain" description="PNPLA" evidence="3">
    <location>
        <begin position="12"/>
        <end position="235"/>
    </location>
</feature>
<protein>
    <submittedName>
        <fullName evidence="4">UPF0028 protein YchK</fullName>
    </submittedName>
</protein>
<organism evidence="4">
    <name type="scientific">uncultured Solirubrobacteraceae bacterium</name>
    <dbReference type="NCBI Taxonomy" id="1162706"/>
    <lineage>
        <taxon>Bacteria</taxon>
        <taxon>Bacillati</taxon>
        <taxon>Actinomycetota</taxon>
        <taxon>Thermoleophilia</taxon>
        <taxon>Solirubrobacterales</taxon>
        <taxon>Solirubrobacteraceae</taxon>
        <taxon>environmental samples</taxon>
    </lineage>
</organism>
<dbReference type="Gene3D" id="3.40.1090.10">
    <property type="entry name" value="Cytosolic phospholipase A2 catalytic domain"/>
    <property type="match status" value="2"/>
</dbReference>
<feature type="active site" description="Nucleophile" evidence="2">
    <location>
        <position position="49"/>
    </location>
</feature>
<feature type="active site" description="Proton acceptor" evidence="2">
    <location>
        <position position="222"/>
    </location>
</feature>